<dbReference type="Proteomes" id="UP000286576">
    <property type="component" value="Unassembled WGS sequence"/>
</dbReference>
<dbReference type="PANTHER" id="PTHR43283">
    <property type="entry name" value="BETA-LACTAMASE-RELATED"/>
    <property type="match status" value="1"/>
</dbReference>
<keyword evidence="3" id="KW-0378">Hydrolase</keyword>
<dbReference type="InterPro" id="IPR012338">
    <property type="entry name" value="Beta-lactam/transpept-like"/>
</dbReference>
<evidence type="ECO:0000256" key="1">
    <source>
        <dbReference type="SAM" id="MobiDB-lite"/>
    </source>
</evidence>
<dbReference type="PANTHER" id="PTHR43283:SF14">
    <property type="entry name" value="BLL8153 PROTEIN"/>
    <property type="match status" value="1"/>
</dbReference>
<feature type="region of interest" description="Disordered" evidence="1">
    <location>
        <begin position="396"/>
        <end position="416"/>
    </location>
</feature>
<dbReference type="RefSeq" id="WP_119584824.1">
    <property type="nucleotide sequence ID" value="NZ_CAWODQ010000001.1"/>
</dbReference>
<proteinExistence type="predicted"/>
<sequence length="416" mass="45208">MKKWIVGILALLVVAGGAFWFSLDKDQRGVLANMPTDRDVLFWPEDTRNAAFRALDAFPALAEARVIEAGEATHPLHEGEALDLPGFDMDAFMQGQNAAAVVVVHDGKVVLERYGLDFSADGKWTSFSVAKSFTSTLVGAALADGYIDSLEDPVSKYLPDMRGSAYDDVTIRQLLTMSSGVKWSEDYSDPQSDVAVFAEHESSEEGVDSLVDYMRRLPREVEPGTRWQYNTGETNLIGVLVREATGKNLADYLSEKVWKPFGMEQDATWLLSNSGSEISGCCIQASTRDFARFGLFAMGGGMAGGERVVPEGWFAEATTPAFETGRFGRGYAYQWWTYPGGAYAASGLFGQGIFIDPARNLVIATNSNWRQSTGNDGAGEERNRFYEAVQAAVDARRGAEGERVGAPAEPMVGGAD</sequence>
<gene>
    <name evidence="3" type="ORF">D2V07_01765</name>
</gene>
<name>A0A418NXN0_9SPHN</name>
<dbReference type="Pfam" id="PF00144">
    <property type="entry name" value="Beta-lactamase"/>
    <property type="match status" value="1"/>
</dbReference>
<feature type="domain" description="Beta-lactamase-related" evidence="2">
    <location>
        <begin position="92"/>
        <end position="378"/>
    </location>
</feature>
<dbReference type="OrthoDB" id="9814204at2"/>
<keyword evidence="4" id="KW-1185">Reference proteome</keyword>
<dbReference type="InterPro" id="IPR050789">
    <property type="entry name" value="Diverse_Enzym_Activities"/>
</dbReference>
<organism evidence="3 4">
    <name type="scientific">Aurantiacibacter zhengii</name>
    <dbReference type="NCBI Taxonomy" id="2307003"/>
    <lineage>
        <taxon>Bacteria</taxon>
        <taxon>Pseudomonadati</taxon>
        <taxon>Pseudomonadota</taxon>
        <taxon>Alphaproteobacteria</taxon>
        <taxon>Sphingomonadales</taxon>
        <taxon>Erythrobacteraceae</taxon>
        <taxon>Aurantiacibacter</taxon>
    </lineage>
</organism>
<dbReference type="AlphaFoldDB" id="A0A418NXN0"/>
<dbReference type="SUPFAM" id="SSF56601">
    <property type="entry name" value="beta-lactamase/transpeptidase-like"/>
    <property type="match status" value="1"/>
</dbReference>
<dbReference type="InterPro" id="IPR001466">
    <property type="entry name" value="Beta-lactam-related"/>
</dbReference>
<comment type="caution">
    <text evidence="3">The sequence shown here is derived from an EMBL/GenBank/DDBJ whole genome shotgun (WGS) entry which is preliminary data.</text>
</comment>
<reference evidence="3 4" key="1">
    <citation type="submission" date="2018-08" db="EMBL/GenBank/DDBJ databases">
        <title>Erythrobacter zhengii sp.nov., a bacterium isolated from deep-sea sediment.</title>
        <authorList>
            <person name="Fang C."/>
            <person name="Wu Y.-H."/>
            <person name="Sun C."/>
            <person name="Wang H."/>
            <person name="Cheng H."/>
            <person name="Meng F.-X."/>
            <person name="Wang C.-S."/>
            <person name="Xu X.-W."/>
        </authorList>
    </citation>
    <scope>NUCLEOTIDE SEQUENCE [LARGE SCALE GENOMIC DNA]</scope>
    <source>
        <strain evidence="3 4">V18</strain>
    </source>
</reference>
<dbReference type="GO" id="GO:0016787">
    <property type="term" value="F:hydrolase activity"/>
    <property type="evidence" value="ECO:0007669"/>
    <property type="project" value="UniProtKB-KW"/>
</dbReference>
<dbReference type="Gene3D" id="3.40.710.10">
    <property type="entry name" value="DD-peptidase/beta-lactamase superfamily"/>
    <property type="match status" value="1"/>
</dbReference>
<evidence type="ECO:0000313" key="4">
    <source>
        <dbReference type="Proteomes" id="UP000286576"/>
    </source>
</evidence>
<protein>
    <submittedName>
        <fullName evidence="3">Class C beta-lactamase-related serine hydrolase</fullName>
    </submittedName>
</protein>
<dbReference type="EMBL" id="QXFL01000001">
    <property type="protein sequence ID" value="RIV89372.1"/>
    <property type="molecule type" value="Genomic_DNA"/>
</dbReference>
<accession>A0A418NXN0</accession>
<evidence type="ECO:0000259" key="2">
    <source>
        <dbReference type="Pfam" id="PF00144"/>
    </source>
</evidence>
<evidence type="ECO:0000313" key="3">
    <source>
        <dbReference type="EMBL" id="RIV89372.1"/>
    </source>
</evidence>